<keyword evidence="6 7" id="KW-0414">Isoprene biosynthesis</keyword>
<dbReference type="HAMAP" id="MF_00108">
    <property type="entry name" value="IspD"/>
    <property type="match status" value="1"/>
</dbReference>
<keyword evidence="9" id="KW-1185">Reference proteome</keyword>
<dbReference type="EMBL" id="MKEK01000001">
    <property type="protein sequence ID" value="OEY70515.1"/>
    <property type="molecule type" value="Genomic_DNA"/>
</dbReference>
<dbReference type="InterPro" id="IPR050088">
    <property type="entry name" value="IspD/TarI_cytidylyltransf_bact"/>
</dbReference>
<dbReference type="Proteomes" id="UP000242258">
    <property type="component" value="Unassembled WGS sequence"/>
</dbReference>
<evidence type="ECO:0000256" key="1">
    <source>
        <dbReference type="ARBA" id="ARBA00001282"/>
    </source>
</evidence>
<evidence type="ECO:0000256" key="7">
    <source>
        <dbReference type="HAMAP-Rule" id="MF_00108"/>
    </source>
</evidence>
<protein>
    <recommendedName>
        <fullName evidence="7">2-C-methyl-D-erythritol 4-phosphate cytidylyltransferase</fullName>
        <ecNumber evidence="7">2.7.7.60</ecNumber>
    </recommendedName>
    <alternativeName>
        <fullName evidence="7">4-diphosphocytidyl-2C-methyl-D-erythritol synthase</fullName>
    </alternativeName>
    <alternativeName>
        <fullName evidence="7">MEP cytidylyltransferase</fullName>
        <shortName evidence="7">MCT</shortName>
    </alternativeName>
</protein>
<dbReference type="PROSITE" id="PS01295">
    <property type="entry name" value="ISPD"/>
    <property type="match status" value="1"/>
</dbReference>
<dbReference type="PANTHER" id="PTHR32125:SF4">
    <property type="entry name" value="2-C-METHYL-D-ERYTHRITOL 4-PHOSPHATE CYTIDYLYLTRANSFERASE, CHLOROPLASTIC"/>
    <property type="match status" value="1"/>
</dbReference>
<proteinExistence type="inferred from homology"/>
<evidence type="ECO:0000256" key="6">
    <source>
        <dbReference type="ARBA" id="ARBA00023229"/>
    </source>
</evidence>
<evidence type="ECO:0000256" key="4">
    <source>
        <dbReference type="ARBA" id="ARBA00022679"/>
    </source>
</evidence>
<evidence type="ECO:0000313" key="9">
    <source>
        <dbReference type="Proteomes" id="UP000242258"/>
    </source>
</evidence>
<dbReference type="AlphaFoldDB" id="A0A1E7Q8J5"/>
<comment type="pathway">
    <text evidence="2 7">Isoprenoid biosynthesis; isopentenyl diphosphate biosynthesis via DXP pathway; isopentenyl diphosphate from 1-deoxy-D-xylulose 5-phosphate: step 2/6.</text>
</comment>
<feature type="site" description="Transition state stabilizer" evidence="7">
    <location>
        <position position="34"/>
    </location>
</feature>
<feature type="site" description="Transition state stabilizer" evidence="7">
    <location>
        <position position="27"/>
    </location>
</feature>
<dbReference type="UniPathway" id="UPA00056">
    <property type="reaction ID" value="UER00093"/>
</dbReference>
<keyword evidence="4 7" id="KW-0808">Transferase</keyword>
<dbReference type="Gene3D" id="3.90.550.10">
    <property type="entry name" value="Spore Coat Polysaccharide Biosynthesis Protein SpsA, Chain A"/>
    <property type="match status" value="1"/>
</dbReference>
<dbReference type="GO" id="GO:0050518">
    <property type="term" value="F:2-C-methyl-D-erythritol 4-phosphate cytidylyltransferase activity"/>
    <property type="evidence" value="ECO:0007669"/>
    <property type="project" value="UniProtKB-UniRule"/>
</dbReference>
<dbReference type="Pfam" id="PF01128">
    <property type="entry name" value="IspD"/>
    <property type="match status" value="1"/>
</dbReference>
<reference evidence="9" key="1">
    <citation type="submission" date="2016-09" db="EMBL/GenBank/DDBJ databases">
        <authorList>
            <person name="Wan X."/>
            <person name="Hou S."/>
        </authorList>
    </citation>
    <scope>NUCLEOTIDE SEQUENCE [LARGE SCALE GENOMIC DNA]</scope>
    <source>
        <strain evidence="9">KH87</strain>
    </source>
</reference>
<feature type="site" description="Positions MEP for the nucleophilic attack" evidence="7">
    <location>
        <position position="162"/>
    </location>
</feature>
<evidence type="ECO:0000256" key="3">
    <source>
        <dbReference type="ARBA" id="ARBA00009789"/>
    </source>
</evidence>
<sequence length="236" mass="26051">MKDNATPASPAIPAIAVIVPAAGIGKRMQAERPKQYLVLHNKTILEHSLARLQQVPTLSKIWLALAEDDPYFADINFDQSQIVTTKGGTERMHSVLNALQQIEPYKYPWVLVHDAARPVVRQADIELLIERCITTGDGGVLACRVRDTMKRGELTVAHTVSREHLWHALTPQLFPTALLKAALEDAIQAGVYVTDEASAMEWAGHPVLLVEGHSDNIKITQPTDLALAAFYLEQLI</sequence>
<feature type="site" description="Positions MEP for the nucleophilic attack" evidence="7">
    <location>
        <position position="218"/>
    </location>
</feature>
<comment type="caution">
    <text evidence="8">The sequence shown here is derived from an EMBL/GenBank/DDBJ whole genome shotgun (WGS) entry which is preliminary data.</text>
</comment>
<dbReference type="NCBIfam" id="TIGR00453">
    <property type="entry name" value="ispD"/>
    <property type="match status" value="1"/>
</dbReference>
<dbReference type="OrthoDB" id="9806837at2"/>
<organism evidence="8 9">
    <name type="scientific">Rheinheimera salexigens</name>
    <dbReference type="NCBI Taxonomy" id="1628148"/>
    <lineage>
        <taxon>Bacteria</taxon>
        <taxon>Pseudomonadati</taxon>
        <taxon>Pseudomonadota</taxon>
        <taxon>Gammaproteobacteria</taxon>
        <taxon>Chromatiales</taxon>
        <taxon>Chromatiaceae</taxon>
        <taxon>Rheinheimera</taxon>
    </lineage>
</organism>
<dbReference type="STRING" id="1628148.BI198_13785"/>
<dbReference type="RefSeq" id="WP_070050069.1">
    <property type="nucleotide sequence ID" value="NZ_CBCSDO010000002.1"/>
</dbReference>
<dbReference type="InterPro" id="IPR034683">
    <property type="entry name" value="IspD/TarI"/>
</dbReference>
<dbReference type="EC" id="2.7.7.60" evidence="7"/>
<evidence type="ECO:0000256" key="5">
    <source>
        <dbReference type="ARBA" id="ARBA00022695"/>
    </source>
</evidence>
<dbReference type="InterPro" id="IPR029044">
    <property type="entry name" value="Nucleotide-diphossugar_trans"/>
</dbReference>
<evidence type="ECO:0000256" key="2">
    <source>
        <dbReference type="ARBA" id="ARBA00004787"/>
    </source>
</evidence>
<gene>
    <name evidence="7" type="primary">ispD</name>
    <name evidence="8" type="ORF">BI198_13785</name>
</gene>
<dbReference type="GO" id="GO:0019288">
    <property type="term" value="P:isopentenyl diphosphate biosynthetic process, methylerythritol 4-phosphate pathway"/>
    <property type="evidence" value="ECO:0007669"/>
    <property type="project" value="UniProtKB-UniRule"/>
</dbReference>
<name>A0A1E7Q8J5_9GAMM</name>
<dbReference type="SUPFAM" id="SSF53448">
    <property type="entry name" value="Nucleotide-diphospho-sugar transferases"/>
    <property type="match status" value="1"/>
</dbReference>
<dbReference type="InterPro" id="IPR018294">
    <property type="entry name" value="ISPD_synthase_CS"/>
</dbReference>
<dbReference type="CDD" id="cd02516">
    <property type="entry name" value="CDP-ME_synthetase"/>
    <property type="match status" value="1"/>
</dbReference>
<accession>A0A1E7Q8J5</accession>
<keyword evidence="5 7" id="KW-0548">Nucleotidyltransferase</keyword>
<dbReference type="FunFam" id="3.90.550.10:FF:000003">
    <property type="entry name" value="2-C-methyl-D-erythritol 4-phosphate cytidylyltransferase"/>
    <property type="match status" value="1"/>
</dbReference>
<dbReference type="PANTHER" id="PTHR32125">
    <property type="entry name" value="2-C-METHYL-D-ERYTHRITOL 4-PHOSPHATE CYTIDYLYLTRANSFERASE, CHLOROPLASTIC"/>
    <property type="match status" value="1"/>
</dbReference>
<evidence type="ECO:0000313" key="8">
    <source>
        <dbReference type="EMBL" id="OEY70515.1"/>
    </source>
</evidence>
<dbReference type="InterPro" id="IPR001228">
    <property type="entry name" value="IspD"/>
</dbReference>
<comment type="function">
    <text evidence="7">Catalyzes the formation of 4-diphosphocytidyl-2-C-methyl-D-erythritol from CTP and 2-C-methyl-D-erythritol 4-phosphate (MEP).</text>
</comment>
<comment type="catalytic activity">
    <reaction evidence="1 7">
        <text>2-C-methyl-D-erythritol 4-phosphate + CTP + H(+) = 4-CDP-2-C-methyl-D-erythritol + diphosphate</text>
        <dbReference type="Rhea" id="RHEA:13429"/>
        <dbReference type="ChEBI" id="CHEBI:15378"/>
        <dbReference type="ChEBI" id="CHEBI:33019"/>
        <dbReference type="ChEBI" id="CHEBI:37563"/>
        <dbReference type="ChEBI" id="CHEBI:57823"/>
        <dbReference type="ChEBI" id="CHEBI:58262"/>
        <dbReference type="EC" id="2.7.7.60"/>
    </reaction>
</comment>
<comment type="similarity">
    <text evidence="3 7">Belongs to the IspD/TarI cytidylyltransferase family. IspD subfamily.</text>
</comment>